<dbReference type="STRING" id="402600.SAMN05216188_1413"/>
<keyword evidence="2" id="KW-1185">Reference proteome</keyword>
<dbReference type="EMBL" id="FOFR01000041">
    <property type="protein sequence ID" value="SES36627.1"/>
    <property type="molecule type" value="Genomic_DNA"/>
</dbReference>
<evidence type="ECO:0000313" key="2">
    <source>
        <dbReference type="Proteomes" id="UP000199352"/>
    </source>
</evidence>
<reference evidence="2" key="1">
    <citation type="submission" date="2016-10" db="EMBL/GenBank/DDBJ databases">
        <authorList>
            <person name="Varghese N."/>
            <person name="Submissions S."/>
        </authorList>
    </citation>
    <scope>NUCLEOTIDE SEQUENCE [LARGE SCALE GENOMIC DNA]</scope>
    <source>
        <strain evidence="2">CGMCC 4.3525</strain>
    </source>
</reference>
<dbReference type="AlphaFoldDB" id="A0A1H9WSH0"/>
<dbReference type="Pfam" id="PF19086">
    <property type="entry name" value="Terpene_syn_C_2"/>
    <property type="match status" value="1"/>
</dbReference>
<organism evidence="1 2">
    <name type="scientific">Lentzea xinjiangensis</name>
    <dbReference type="NCBI Taxonomy" id="402600"/>
    <lineage>
        <taxon>Bacteria</taxon>
        <taxon>Bacillati</taxon>
        <taxon>Actinomycetota</taxon>
        <taxon>Actinomycetes</taxon>
        <taxon>Pseudonocardiales</taxon>
        <taxon>Pseudonocardiaceae</taxon>
        <taxon>Lentzea</taxon>
    </lineage>
</organism>
<dbReference type="InterPro" id="IPR008949">
    <property type="entry name" value="Isoprenoid_synthase_dom_sf"/>
</dbReference>
<evidence type="ECO:0000313" key="1">
    <source>
        <dbReference type="EMBL" id="SES36627.1"/>
    </source>
</evidence>
<evidence type="ECO:0008006" key="3">
    <source>
        <dbReference type="Google" id="ProtNLM"/>
    </source>
</evidence>
<dbReference type="SUPFAM" id="SSF48576">
    <property type="entry name" value="Terpenoid synthases"/>
    <property type="match status" value="1"/>
</dbReference>
<gene>
    <name evidence="1" type="ORF">SAMN05216188_1413</name>
</gene>
<sequence length="289" mass="32053">MGLTVLNTVIPGMTTAGGVSGLGPYLDYDAGAEAAQLTSDFVEWSFALEAVSHRGTTRSRQEDFPILVQRLLGALQHPQARMGAGDPLSRALTDLWWRVEELHPSAVHSWSARVRNHIVARWWEYQCRSRLSIPPFGHYVTRRRAGVAALCVLTLPRHPGLHPGPWAVPTVRRLALAAVDVIGLDHDVALYPLSLRSGPFAANAVNCIEMREGHPWDVAVYQTVRRRDEIMVAFVKGCELLAAENDTAVRSLSLRLQDCVSGHIAWLRRTGLPRLPVRNQRAAQASDDW</sequence>
<dbReference type="Proteomes" id="UP000199352">
    <property type="component" value="Unassembled WGS sequence"/>
</dbReference>
<proteinExistence type="predicted"/>
<name>A0A1H9WSH0_9PSEU</name>
<dbReference type="Gene3D" id="1.10.600.10">
    <property type="entry name" value="Farnesyl Diphosphate Synthase"/>
    <property type="match status" value="1"/>
</dbReference>
<protein>
    <recommendedName>
        <fullName evidence="3">Terpene synthase</fullName>
    </recommendedName>
</protein>
<accession>A0A1H9WSH0</accession>